<evidence type="ECO:0000256" key="2">
    <source>
        <dbReference type="ARBA" id="ARBA00022803"/>
    </source>
</evidence>
<evidence type="ECO:0000256" key="1">
    <source>
        <dbReference type="ARBA" id="ARBA00022737"/>
    </source>
</evidence>
<keyword evidence="1" id="KW-0677">Repeat</keyword>
<comment type="caution">
    <text evidence="4">The sequence shown here is derived from an EMBL/GenBank/DDBJ whole genome shotgun (WGS) entry which is preliminary data.</text>
</comment>
<proteinExistence type="predicted"/>
<dbReference type="SMART" id="SM00028">
    <property type="entry name" value="TPR"/>
    <property type="match status" value="3"/>
</dbReference>
<evidence type="ECO:0000313" key="4">
    <source>
        <dbReference type="EMBL" id="KAA3712470.1"/>
    </source>
</evidence>
<dbReference type="EMBL" id="VWMU01000162">
    <property type="protein sequence ID" value="KAA3712470.1"/>
    <property type="molecule type" value="Genomic_DNA"/>
</dbReference>
<dbReference type="PANTHER" id="PTHR45641:SF19">
    <property type="entry name" value="NEPHROCYSTIN-3"/>
    <property type="match status" value="1"/>
</dbReference>
<reference evidence="4" key="1">
    <citation type="journal article" date="2019" name="Nat. Med.">
        <title>A library of human gut bacterial isolates paired with longitudinal multiomics data enables mechanistic microbiome research.</title>
        <authorList>
            <person name="Poyet M."/>
            <person name="Groussin M."/>
            <person name="Gibbons S.M."/>
            <person name="Avila-Pacheco J."/>
            <person name="Jiang X."/>
            <person name="Kearney S.M."/>
            <person name="Perrotta A.R."/>
            <person name="Berdy B."/>
            <person name="Zhao S."/>
            <person name="Lieberman T.D."/>
            <person name="Swanson P.K."/>
            <person name="Smith M."/>
            <person name="Roesemann S."/>
            <person name="Alexander J.E."/>
            <person name="Rich S.A."/>
            <person name="Livny J."/>
            <person name="Vlamakis H."/>
            <person name="Clish C."/>
            <person name="Bullock K."/>
            <person name="Deik A."/>
            <person name="Scott J."/>
            <person name="Pierce K.A."/>
            <person name="Xavier R.J."/>
            <person name="Alm E.J."/>
        </authorList>
    </citation>
    <scope>NUCLEOTIDE SEQUENCE</scope>
    <source>
        <strain evidence="4">BIOML-A21</strain>
    </source>
</reference>
<protein>
    <submittedName>
        <fullName evidence="4">Tetratricopeptide repeat protein</fullName>
    </submittedName>
</protein>
<evidence type="ECO:0000256" key="3">
    <source>
        <dbReference type="PROSITE-ProRule" id="PRU00339"/>
    </source>
</evidence>
<feature type="non-terminal residue" evidence="4">
    <location>
        <position position="188"/>
    </location>
</feature>
<organism evidence="4">
    <name type="scientific">Bacteroides salyersiae</name>
    <dbReference type="NCBI Taxonomy" id="291644"/>
    <lineage>
        <taxon>Bacteria</taxon>
        <taxon>Pseudomonadati</taxon>
        <taxon>Bacteroidota</taxon>
        <taxon>Bacteroidia</taxon>
        <taxon>Bacteroidales</taxon>
        <taxon>Bacteroidaceae</taxon>
        <taxon>Bacteroides</taxon>
    </lineage>
</organism>
<dbReference type="Gene3D" id="1.25.40.10">
    <property type="entry name" value="Tetratricopeptide repeat domain"/>
    <property type="match status" value="1"/>
</dbReference>
<gene>
    <name evidence="4" type="ORF">F3F94_17175</name>
</gene>
<accession>A0A641MKD0</accession>
<dbReference type="Pfam" id="PF13374">
    <property type="entry name" value="TPR_10"/>
    <property type="match status" value="1"/>
</dbReference>
<name>A0A641MKD0_9BACE</name>
<dbReference type="Pfam" id="PF13424">
    <property type="entry name" value="TPR_12"/>
    <property type="match status" value="1"/>
</dbReference>
<dbReference type="RefSeq" id="WP_149998321.1">
    <property type="nucleotide sequence ID" value="NZ_VWMU01000162.1"/>
</dbReference>
<feature type="repeat" description="TPR" evidence="3">
    <location>
        <begin position="110"/>
        <end position="143"/>
    </location>
</feature>
<keyword evidence="2 3" id="KW-0802">TPR repeat</keyword>
<dbReference type="PANTHER" id="PTHR45641">
    <property type="entry name" value="TETRATRICOPEPTIDE REPEAT PROTEIN (AFU_ORTHOLOGUE AFUA_6G03870)"/>
    <property type="match status" value="1"/>
</dbReference>
<dbReference type="AlphaFoldDB" id="A0A641MKD0"/>
<dbReference type="InterPro" id="IPR019734">
    <property type="entry name" value="TPR_rpt"/>
</dbReference>
<sequence length="188" mass="21415">MRKQFLLAICLLVGITGVLAEVRSSDVIIENLCKQGERCMDEAKYDSSFYFYNAALSQNGVKSTDWYAKIINGRGLLYYTTGDMDSALADKLEAVRLLNRKEHPDLEGLVDAYSTLGIIYRRRQMPDSALVYYEKALDSAEKLGNDEWLANIYNNLAVFYANNKRLDEALTYIRKAIFYVEQTDNASD</sequence>
<dbReference type="InterPro" id="IPR011990">
    <property type="entry name" value="TPR-like_helical_dom_sf"/>
</dbReference>
<dbReference type="PROSITE" id="PS50005">
    <property type="entry name" value="TPR"/>
    <property type="match status" value="1"/>
</dbReference>
<dbReference type="SUPFAM" id="SSF48452">
    <property type="entry name" value="TPR-like"/>
    <property type="match status" value="1"/>
</dbReference>